<dbReference type="KEGG" id="cte:CT1746"/>
<feature type="region of interest" description="Disordered" evidence="1">
    <location>
        <begin position="1"/>
        <end position="23"/>
    </location>
</feature>
<dbReference type="HOGENOM" id="CLU_2463484_0_0_10"/>
<accession>Q8KBN9</accession>
<gene>
    <name evidence="2" type="ordered locus">CT1746</name>
</gene>
<organism evidence="2 3">
    <name type="scientific">Chlorobaculum tepidum (strain ATCC 49652 / DSM 12025 / NBRC 103806 / TLS)</name>
    <name type="common">Chlorobium tepidum</name>
    <dbReference type="NCBI Taxonomy" id="194439"/>
    <lineage>
        <taxon>Bacteria</taxon>
        <taxon>Pseudomonadati</taxon>
        <taxon>Chlorobiota</taxon>
        <taxon>Chlorobiia</taxon>
        <taxon>Chlorobiales</taxon>
        <taxon>Chlorobiaceae</taxon>
        <taxon>Chlorobaculum</taxon>
    </lineage>
</organism>
<sequence length="88" mass="9994">MLKGCDKVPENGMTRKDRERAYKKHDFSGTIKAVSGLMRYFQKGGTSKKQNQTQQNKSTRSAKPCHNKLMTTSIMTSQCRCSGTIFRN</sequence>
<evidence type="ECO:0000313" key="3">
    <source>
        <dbReference type="Proteomes" id="UP000001007"/>
    </source>
</evidence>
<dbReference type="EMBL" id="AE006470">
    <property type="protein sequence ID" value="AAM72968.1"/>
    <property type="molecule type" value="Genomic_DNA"/>
</dbReference>
<name>Q8KBN9_CHLTE</name>
<dbReference type="Proteomes" id="UP000001007">
    <property type="component" value="Chromosome"/>
</dbReference>
<dbReference type="STRING" id="194439.CT1746"/>
<keyword evidence="3" id="KW-1185">Reference proteome</keyword>
<evidence type="ECO:0000313" key="2">
    <source>
        <dbReference type="EMBL" id="AAM72968.1"/>
    </source>
</evidence>
<protein>
    <submittedName>
        <fullName evidence="2">Uncharacterized protein</fullName>
    </submittedName>
</protein>
<dbReference type="EnsemblBacteria" id="AAM72968">
    <property type="protein sequence ID" value="AAM72968"/>
    <property type="gene ID" value="CT1746"/>
</dbReference>
<dbReference type="AlphaFoldDB" id="Q8KBN9"/>
<evidence type="ECO:0000256" key="1">
    <source>
        <dbReference type="SAM" id="MobiDB-lite"/>
    </source>
</evidence>
<proteinExistence type="predicted"/>
<reference evidence="2 3" key="1">
    <citation type="journal article" date="2002" name="Proc. Natl. Acad. Sci. U.S.A.">
        <title>The complete genome sequence of Chlorobium tepidum TLS, a photosynthetic, anaerobic, green-sulfur bacterium.</title>
        <authorList>
            <person name="Eisen J.A."/>
            <person name="Nelson K.E."/>
            <person name="Paulsen I.T."/>
            <person name="Heidelberg J.F."/>
            <person name="Wu M."/>
            <person name="Dodson R.J."/>
            <person name="Deboy R."/>
            <person name="Gwinn M.L."/>
            <person name="Nelson W.C."/>
            <person name="Haft D.H."/>
            <person name="Hickey E.K."/>
            <person name="Peterson J.D."/>
            <person name="Durkin A.S."/>
            <person name="Kolonay J.L."/>
            <person name="Yang F."/>
            <person name="Holt I."/>
            <person name="Umayam L.A."/>
            <person name="Mason T."/>
            <person name="Brenner M."/>
            <person name="Shea T.P."/>
            <person name="Parksey D."/>
            <person name="Nierman W.C."/>
            <person name="Feldblyum T.V."/>
            <person name="Hansen C.L."/>
            <person name="Craven M.B."/>
            <person name="Radune D."/>
            <person name="Vamathevan J."/>
            <person name="Khouri H."/>
            <person name="White O."/>
            <person name="Gruber T.M."/>
            <person name="Ketchum K.A."/>
            <person name="Venter J.C."/>
            <person name="Tettelin H."/>
            <person name="Bryant D.A."/>
            <person name="Fraser C.M."/>
        </authorList>
    </citation>
    <scope>NUCLEOTIDE SEQUENCE [LARGE SCALE GENOMIC DNA]</scope>
    <source>
        <strain evidence="3">ATCC 49652 / DSM 12025 / NBRC 103806 / TLS</strain>
    </source>
</reference>
<feature type="region of interest" description="Disordered" evidence="1">
    <location>
        <begin position="41"/>
        <end position="63"/>
    </location>
</feature>
<feature type="compositionally biased region" description="Low complexity" evidence="1">
    <location>
        <begin position="42"/>
        <end position="58"/>
    </location>
</feature>